<evidence type="ECO:0000259" key="1">
    <source>
        <dbReference type="Pfam" id="PF18156"/>
    </source>
</evidence>
<gene>
    <name evidence="2" type="ORF">CWE10_19295</name>
</gene>
<reference evidence="2" key="1">
    <citation type="submission" date="2017-11" db="EMBL/GenBank/DDBJ databases">
        <title>Three new genomes from thermophilic consortium.</title>
        <authorList>
            <person name="Quaggio R."/>
            <person name="Amgarten D."/>
            <person name="Setubal J.C."/>
        </authorList>
    </citation>
    <scope>NUCLEOTIDE SEQUENCE</scope>
    <source>
        <strain evidence="2">ZCTH01-B2</strain>
    </source>
</reference>
<evidence type="ECO:0000313" key="3">
    <source>
        <dbReference type="Proteomes" id="UP000732377"/>
    </source>
</evidence>
<proteinExistence type="predicted"/>
<dbReference type="Pfam" id="PF18156">
    <property type="entry name" value="pPIWI_RE_Y"/>
    <property type="match status" value="1"/>
</dbReference>
<evidence type="ECO:0000313" key="2">
    <source>
        <dbReference type="EMBL" id="MBY6278270.1"/>
    </source>
</evidence>
<accession>A0A953LG43</accession>
<dbReference type="InterPro" id="IPR041191">
    <property type="entry name" value="pPIWI_RE_Y"/>
</dbReference>
<dbReference type="AlphaFoldDB" id="A0A953LG43"/>
<name>A0A953LG43_SYMTR</name>
<sequence>MTQAPGTTGLPYPPSLHIGWNRLSRLMLRQGLPIPPSLPALLDLCEQPLPWPGLELGEGAWLPGDRLLASRRVTEACIEIAQTAGDLEQEEQLMKRVLDHCRLRGPELQPSYERFRTFLIERPVLRNIELLDATREPELRPLVDFLKEAYESVPPSCLRDGKVYVCKHCGWTVTWHGGEPLCGWQQCPGDRDPRSAVPVAHPSEQLLRLREGLYRYVTVPGLAEQEFLRQIKSRQVV</sequence>
<protein>
    <recommendedName>
        <fullName evidence="1">pPIWI-RE three-gene island domain-containing protein</fullName>
    </recommendedName>
</protein>
<feature type="domain" description="pPIWI-RE three-gene island" evidence="1">
    <location>
        <begin position="9"/>
        <end position="125"/>
    </location>
</feature>
<comment type="caution">
    <text evidence="2">The sequence shown here is derived from an EMBL/GenBank/DDBJ whole genome shotgun (WGS) entry which is preliminary data.</text>
</comment>
<organism evidence="2 3">
    <name type="scientific">Symbiobacterium thermophilum</name>
    <dbReference type="NCBI Taxonomy" id="2734"/>
    <lineage>
        <taxon>Bacteria</taxon>
        <taxon>Bacillati</taxon>
        <taxon>Bacillota</taxon>
        <taxon>Clostridia</taxon>
        <taxon>Eubacteriales</taxon>
        <taxon>Symbiobacteriaceae</taxon>
        <taxon>Symbiobacterium</taxon>
    </lineage>
</organism>
<dbReference type="Proteomes" id="UP000732377">
    <property type="component" value="Unassembled WGS sequence"/>
</dbReference>
<dbReference type="EMBL" id="PIUK01000416">
    <property type="protein sequence ID" value="MBY6278270.1"/>
    <property type="molecule type" value="Genomic_DNA"/>
</dbReference>